<dbReference type="InterPro" id="IPR016040">
    <property type="entry name" value="NAD(P)-bd_dom"/>
</dbReference>
<proteinExistence type="predicted"/>
<evidence type="ECO:0000313" key="3">
    <source>
        <dbReference type="Proteomes" id="UP000051020"/>
    </source>
</evidence>
<accession>A0A837REL7</accession>
<protein>
    <submittedName>
        <fullName evidence="2">Nad-dependent epimerase dehydratase</fullName>
    </submittedName>
</protein>
<reference evidence="2 3" key="1">
    <citation type="journal article" date="2015" name="Genome Announc.">
        <title>Expanding the biotechnology potential of lactobacilli through comparative genomics of 213 strains and associated genera.</title>
        <authorList>
            <person name="Sun Z."/>
            <person name="Harris H.M."/>
            <person name="McCann A."/>
            <person name="Guo C."/>
            <person name="Argimon S."/>
            <person name="Zhang W."/>
            <person name="Yang X."/>
            <person name="Jeffery I.B."/>
            <person name="Cooney J.C."/>
            <person name="Kagawa T.F."/>
            <person name="Liu W."/>
            <person name="Song Y."/>
            <person name="Salvetti E."/>
            <person name="Wrobel A."/>
            <person name="Rasinkangas P."/>
            <person name="Parkhill J."/>
            <person name="Rea M.C."/>
            <person name="O'Sullivan O."/>
            <person name="Ritari J."/>
            <person name="Douillard F.P."/>
            <person name="Paul Ross R."/>
            <person name="Yang R."/>
            <person name="Briner A.E."/>
            <person name="Felis G.E."/>
            <person name="de Vos W.M."/>
            <person name="Barrangou R."/>
            <person name="Klaenhammer T.R."/>
            <person name="Caufield P.W."/>
            <person name="Cui Y."/>
            <person name="Zhang H."/>
            <person name="O'Toole P.W."/>
        </authorList>
    </citation>
    <scope>NUCLEOTIDE SEQUENCE [LARGE SCALE GENOMIC DNA]</scope>
    <source>
        <strain evidence="2 3">DSM 20314</strain>
    </source>
</reference>
<dbReference type="GO" id="GO:0004074">
    <property type="term" value="F:biliverdin reductase [NAD(P)H] activity"/>
    <property type="evidence" value="ECO:0007669"/>
    <property type="project" value="TreeGrafter"/>
</dbReference>
<dbReference type="Pfam" id="PF13460">
    <property type="entry name" value="NAD_binding_10"/>
    <property type="match status" value="1"/>
</dbReference>
<evidence type="ECO:0000259" key="1">
    <source>
        <dbReference type="Pfam" id="PF13460"/>
    </source>
</evidence>
<dbReference type="EMBL" id="AZCU01000002">
    <property type="protein sequence ID" value="KRK26609.1"/>
    <property type="molecule type" value="Genomic_DNA"/>
</dbReference>
<dbReference type="Proteomes" id="UP000051020">
    <property type="component" value="Unassembled WGS sequence"/>
</dbReference>
<organism evidence="2 3">
    <name type="scientific">Lactiplantibacillus pentosus DSM 20314</name>
    <dbReference type="NCBI Taxonomy" id="1423791"/>
    <lineage>
        <taxon>Bacteria</taxon>
        <taxon>Bacillati</taxon>
        <taxon>Bacillota</taxon>
        <taxon>Bacilli</taxon>
        <taxon>Lactobacillales</taxon>
        <taxon>Lactobacillaceae</taxon>
        <taxon>Lactiplantibacillus</taxon>
    </lineage>
</organism>
<dbReference type="PANTHER" id="PTHR43355">
    <property type="entry name" value="FLAVIN REDUCTASE (NADPH)"/>
    <property type="match status" value="1"/>
</dbReference>
<sequence>MTKIMIIGANGGTARILIDRLLAETDHELVLFLRHAERLAQYQSQARVTVVDGDVLDTAQLSAAMAPVDLVYSNVGGVNLAAQTRSILSAMAQTKQQRLLFISALGAHHEVPGKFGAWNEQAIADFLPGFRASATLLSESTVNYTEIRPAWLTDASEVDYELTTADEPFKGTEVSRASVADFAMTVIAHPEKYKRASVGINKPNTDGDRPSWL</sequence>
<evidence type="ECO:0000313" key="2">
    <source>
        <dbReference type="EMBL" id="KRK26609.1"/>
    </source>
</evidence>
<comment type="caution">
    <text evidence="2">The sequence shown here is derived from an EMBL/GenBank/DDBJ whole genome shotgun (WGS) entry which is preliminary data.</text>
</comment>
<dbReference type="Gene3D" id="3.40.50.720">
    <property type="entry name" value="NAD(P)-binding Rossmann-like Domain"/>
    <property type="match status" value="1"/>
</dbReference>
<dbReference type="AlphaFoldDB" id="A0A837REL7"/>
<feature type="domain" description="NAD(P)-binding" evidence="1">
    <location>
        <begin position="8"/>
        <end position="190"/>
    </location>
</feature>
<dbReference type="InterPro" id="IPR051606">
    <property type="entry name" value="Polyketide_Oxido-like"/>
</dbReference>
<dbReference type="InterPro" id="IPR036291">
    <property type="entry name" value="NAD(P)-bd_dom_sf"/>
</dbReference>
<dbReference type="GeneID" id="49394165"/>
<name>A0A837REL7_LACPE</name>
<dbReference type="RefSeq" id="WP_050338542.1">
    <property type="nucleotide sequence ID" value="NZ_AZCU01000002.1"/>
</dbReference>
<gene>
    <name evidence="2" type="ORF">FD24_GL001406</name>
</gene>
<dbReference type="GO" id="GO:0042602">
    <property type="term" value="F:riboflavin reductase (NADPH) activity"/>
    <property type="evidence" value="ECO:0007669"/>
    <property type="project" value="TreeGrafter"/>
</dbReference>
<dbReference type="PANTHER" id="PTHR43355:SF2">
    <property type="entry name" value="FLAVIN REDUCTASE (NADPH)"/>
    <property type="match status" value="1"/>
</dbReference>
<dbReference type="SUPFAM" id="SSF51735">
    <property type="entry name" value="NAD(P)-binding Rossmann-fold domains"/>
    <property type="match status" value="1"/>
</dbReference>